<keyword evidence="2" id="KW-1185">Reference proteome</keyword>
<sequence>MNRFAILRHLYPALRDHQRVEHSLNQLLRSTLDSVYLNTTPAKPKLMRFYQRNFFSILFLSIYKALKIPSAHRQLYGVINQSIRGIVTGCDNILDDEYKSMLPLAFPSKAQRFSSVMHILLFDRFLEQVLDKAVNDALLNRADKDAIHKQIFSALVAIGAEEASEEGGVKTILRPDQILTTVHALKGGELLRLAFITPCYIENSPAVRQADQAIYKIGLALQVIDDMTDLVEDLSVGHHNYLVSSIYHEGNRQEQDALQACLAAPDEISTPIEVLFPTSTRLVMQRAIGEALNGFTELYDAGFWLNRRDAFGVIKDLFHLRGLSRLDPLWPTYQDHHPGLSDTIHGSEENAP</sequence>
<reference evidence="1" key="1">
    <citation type="submission" date="2006-05" db="EMBL/GenBank/DDBJ databases">
        <title>Annotation of the draft genome assembly of Desulfuromonas acetoxidans DSM 684.</title>
        <authorList>
            <consortium name="US DOE Joint Genome Institute (JGI-ORNL)"/>
            <person name="Larimer F."/>
            <person name="Land M."/>
            <person name="Hauser L."/>
        </authorList>
    </citation>
    <scope>NUCLEOTIDE SEQUENCE [LARGE SCALE GENOMIC DNA]</scope>
    <source>
        <strain evidence="1">DSM 684</strain>
    </source>
</reference>
<evidence type="ECO:0000313" key="2">
    <source>
        <dbReference type="Proteomes" id="UP000005695"/>
    </source>
</evidence>
<comment type="caution">
    <text evidence="1">The sequence shown here is derived from an EMBL/GenBank/DDBJ whole genome shotgun (WGS) entry which is preliminary data.</text>
</comment>
<dbReference type="InterPro" id="IPR033749">
    <property type="entry name" value="Polyprenyl_synt_CS"/>
</dbReference>
<organism evidence="1 2">
    <name type="scientific">Desulfuromonas acetoxidans (strain DSM 684 / 11070)</name>
    <dbReference type="NCBI Taxonomy" id="281689"/>
    <lineage>
        <taxon>Bacteria</taxon>
        <taxon>Pseudomonadati</taxon>
        <taxon>Thermodesulfobacteriota</taxon>
        <taxon>Desulfuromonadia</taxon>
        <taxon>Desulfuromonadales</taxon>
        <taxon>Desulfuromonadaceae</taxon>
        <taxon>Desulfuromonas</taxon>
    </lineage>
</organism>
<accession>Q1JYM6</accession>
<dbReference type="AlphaFoldDB" id="Q1JYM6"/>
<evidence type="ECO:0000313" key="1">
    <source>
        <dbReference type="EMBL" id="EAT15389.1"/>
    </source>
</evidence>
<proteinExistence type="predicted"/>
<dbReference type="OrthoDB" id="5401261at2"/>
<dbReference type="RefSeq" id="WP_006001061.1">
    <property type="nucleotide sequence ID" value="NZ_AAEW02000011.1"/>
</dbReference>
<reference evidence="1" key="2">
    <citation type="submission" date="2006-05" db="EMBL/GenBank/DDBJ databases">
        <title>Sequencing of the draft genome and assembly of Desulfuromonas acetoxidans DSM 684.</title>
        <authorList>
            <consortium name="US DOE Joint Genome Institute (JGI-PGF)"/>
            <person name="Copeland A."/>
            <person name="Lucas S."/>
            <person name="Lapidus A."/>
            <person name="Barry K."/>
            <person name="Detter J.C."/>
            <person name="Glavina del Rio T."/>
            <person name="Hammon N."/>
            <person name="Israni S."/>
            <person name="Dalin E."/>
            <person name="Tice H."/>
            <person name="Bruce D."/>
            <person name="Pitluck S."/>
            <person name="Richardson P."/>
        </authorList>
    </citation>
    <scope>NUCLEOTIDE SEQUENCE [LARGE SCALE GENOMIC DNA]</scope>
    <source>
        <strain evidence="1">DSM 684</strain>
    </source>
</reference>
<dbReference type="PROSITE" id="PS00444">
    <property type="entry name" value="POLYPRENYL_SYNTHASE_2"/>
    <property type="match status" value="1"/>
</dbReference>
<dbReference type="Gene3D" id="1.10.600.10">
    <property type="entry name" value="Farnesyl Diphosphate Synthase"/>
    <property type="match status" value="1"/>
</dbReference>
<dbReference type="InterPro" id="IPR008949">
    <property type="entry name" value="Isoprenoid_synthase_dom_sf"/>
</dbReference>
<dbReference type="EMBL" id="AAEW02000011">
    <property type="protein sequence ID" value="EAT15389.1"/>
    <property type="molecule type" value="Genomic_DNA"/>
</dbReference>
<protein>
    <submittedName>
        <fullName evidence="1">Uncharacterized protein</fullName>
    </submittedName>
</protein>
<gene>
    <name evidence="1" type="ORF">Dace_1053</name>
</gene>
<dbReference type="SUPFAM" id="SSF48576">
    <property type="entry name" value="Terpenoid synthases"/>
    <property type="match status" value="1"/>
</dbReference>
<name>Q1JYM6_DESA6</name>
<dbReference type="Proteomes" id="UP000005695">
    <property type="component" value="Unassembled WGS sequence"/>
</dbReference>